<proteinExistence type="predicted"/>
<accession>W2C743</accession>
<dbReference type="AlphaFoldDB" id="W2C743"/>
<dbReference type="PATRIC" id="fig|1411148.3.peg.214"/>
<evidence type="ECO:0000313" key="2">
    <source>
        <dbReference type="EMBL" id="ETK02863.1"/>
    </source>
</evidence>
<evidence type="ECO:0000313" key="3">
    <source>
        <dbReference type="Proteomes" id="UP000018837"/>
    </source>
</evidence>
<dbReference type="Proteomes" id="UP000018837">
    <property type="component" value="Unassembled WGS sequence"/>
</dbReference>
<comment type="caution">
    <text evidence="2">The sequence shown here is derived from an EMBL/GenBank/DDBJ whole genome shotgun (WGS) entry which is preliminary data.</text>
</comment>
<protein>
    <recommendedName>
        <fullName evidence="4">DUF4923 domain-containing protein</fullName>
    </recommendedName>
</protein>
<evidence type="ECO:0008006" key="4">
    <source>
        <dbReference type="Google" id="ProtNLM"/>
    </source>
</evidence>
<feature type="signal peptide" evidence="1">
    <location>
        <begin position="1"/>
        <end position="26"/>
    </location>
</feature>
<feature type="chain" id="PRO_5004812412" description="DUF4923 domain-containing protein" evidence="1">
    <location>
        <begin position="27"/>
        <end position="224"/>
    </location>
</feature>
<dbReference type="PROSITE" id="PS51257">
    <property type="entry name" value="PROKAR_LIPOPROTEIN"/>
    <property type="match status" value="1"/>
</dbReference>
<organism evidence="2 3">
    <name type="scientific">Tannerella sp. oral taxon BU063 isolate Cell 2</name>
    <dbReference type="NCBI Taxonomy" id="1411148"/>
    <lineage>
        <taxon>Bacteria</taxon>
        <taxon>Pseudomonadati</taxon>
        <taxon>Bacteroidota</taxon>
        <taxon>Bacteroidia</taxon>
        <taxon>Bacteroidales</taxon>
        <taxon>Tannerellaceae</taxon>
        <taxon>Tannerella</taxon>
    </lineage>
</organism>
<reference evidence="2 3" key="1">
    <citation type="submission" date="2013-11" db="EMBL/GenBank/DDBJ databases">
        <title>Single cell genomics of uncultured Tannerella BU063 (oral taxon 286).</title>
        <authorList>
            <person name="Beall C.J."/>
            <person name="Campbell A.G."/>
            <person name="Griffen A.L."/>
            <person name="Podar M."/>
            <person name="Leys E.J."/>
        </authorList>
    </citation>
    <scope>NUCLEOTIDE SEQUENCE [LARGE SCALE GENOMIC DNA]</scope>
    <source>
        <strain evidence="2">Cell 2</strain>
    </source>
</reference>
<keyword evidence="1" id="KW-0732">Signal</keyword>
<sequence length="224" mass="24362">MMRKNLIYGALILCMGLLLGSCSKNDDPKTSELAGTWKLKEKGHTEVVWEAPSDLTLEMMGRKFPASMLSGYLTPMLSNLVGNALQGVTLTSDGKVKTTVYTDAAKKTTAVSEGYATYKDEGNGRLTLYFTDKTFSELKNVDAQTLTQIKAALKDGVPVRYAISGNSARFYLDTETIKAMRNYLPALFSMAGGMPPQVLKGLQAGLANVVEKSTKIELALNVER</sequence>
<name>W2C743_9BACT</name>
<gene>
    <name evidence="2" type="ORF">N425_02175</name>
</gene>
<evidence type="ECO:0000256" key="1">
    <source>
        <dbReference type="SAM" id="SignalP"/>
    </source>
</evidence>
<dbReference type="EMBL" id="AYUF01000295">
    <property type="protein sequence ID" value="ETK02863.1"/>
    <property type="molecule type" value="Genomic_DNA"/>
</dbReference>